<reference evidence="1" key="1">
    <citation type="submission" date="2023-03" db="EMBL/GenBank/DDBJ databases">
        <title>Massive genome expansion in bonnet fungi (Mycena s.s.) driven by repeated elements and novel gene families across ecological guilds.</title>
        <authorList>
            <consortium name="Lawrence Berkeley National Laboratory"/>
            <person name="Harder C.B."/>
            <person name="Miyauchi S."/>
            <person name="Viragh M."/>
            <person name="Kuo A."/>
            <person name="Thoen E."/>
            <person name="Andreopoulos B."/>
            <person name="Lu D."/>
            <person name="Skrede I."/>
            <person name="Drula E."/>
            <person name="Henrissat B."/>
            <person name="Morin E."/>
            <person name="Kohler A."/>
            <person name="Barry K."/>
            <person name="LaButti K."/>
            <person name="Morin E."/>
            <person name="Salamov A."/>
            <person name="Lipzen A."/>
            <person name="Mereny Z."/>
            <person name="Hegedus B."/>
            <person name="Baldrian P."/>
            <person name="Stursova M."/>
            <person name="Weitz H."/>
            <person name="Taylor A."/>
            <person name="Grigoriev I.V."/>
            <person name="Nagy L.G."/>
            <person name="Martin F."/>
            <person name="Kauserud H."/>
        </authorList>
    </citation>
    <scope>NUCLEOTIDE SEQUENCE</scope>
    <source>
        <strain evidence="1">CBHHK002</strain>
    </source>
</reference>
<protein>
    <submittedName>
        <fullName evidence="1">Uncharacterized protein</fullName>
    </submittedName>
</protein>
<evidence type="ECO:0000313" key="1">
    <source>
        <dbReference type="EMBL" id="KAJ7358231.1"/>
    </source>
</evidence>
<dbReference type="EMBL" id="JARIHO010000007">
    <property type="protein sequence ID" value="KAJ7358231.1"/>
    <property type="molecule type" value="Genomic_DNA"/>
</dbReference>
<dbReference type="AlphaFoldDB" id="A0AAD7AHX7"/>
<keyword evidence="2" id="KW-1185">Reference proteome</keyword>
<accession>A0AAD7AHX7</accession>
<organism evidence="1 2">
    <name type="scientific">Mycena albidolilacea</name>
    <dbReference type="NCBI Taxonomy" id="1033008"/>
    <lineage>
        <taxon>Eukaryota</taxon>
        <taxon>Fungi</taxon>
        <taxon>Dikarya</taxon>
        <taxon>Basidiomycota</taxon>
        <taxon>Agaricomycotina</taxon>
        <taxon>Agaricomycetes</taxon>
        <taxon>Agaricomycetidae</taxon>
        <taxon>Agaricales</taxon>
        <taxon>Marasmiineae</taxon>
        <taxon>Mycenaceae</taxon>
        <taxon>Mycena</taxon>
    </lineage>
</organism>
<dbReference type="Proteomes" id="UP001218218">
    <property type="component" value="Unassembled WGS sequence"/>
</dbReference>
<sequence>MHPNIPFRNTQDIPDILLTPICWVKPGATAPSNRYTPSAVIPACSACSALVHYSATDPPISRLFPTDPLRINLATRCLPRATATRHALHATNLSCSRFYTRYTSHSPLSALDSLCHRPVLPAFLSSLPSHPPRPTLIHRLTYATPLALCCAAARPMLQPRRPLFTACPALRHPHCATPPPECDAARPTLHSCLSDAISLSSA</sequence>
<name>A0AAD7AHX7_9AGAR</name>
<evidence type="ECO:0000313" key="2">
    <source>
        <dbReference type="Proteomes" id="UP001218218"/>
    </source>
</evidence>
<gene>
    <name evidence="1" type="ORF">DFH08DRAFT_1075418</name>
</gene>
<proteinExistence type="predicted"/>
<comment type="caution">
    <text evidence="1">The sequence shown here is derived from an EMBL/GenBank/DDBJ whole genome shotgun (WGS) entry which is preliminary data.</text>
</comment>